<reference evidence="5" key="1">
    <citation type="journal article" date="2019" name="Mol. Biol. Evol.">
        <title>Blast fungal genomes show frequent chromosomal changes, gene gains and losses, and effector gene turnover.</title>
        <authorList>
            <person name="Gomez Luciano L.B."/>
            <person name="Jason Tsai I."/>
            <person name="Chuma I."/>
            <person name="Tosa Y."/>
            <person name="Chen Y.H."/>
            <person name="Li J.Y."/>
            <person name="Li M.Y."/>
            <person name="Jade Lu M.Y."/>
            <person name="Nakayashiki H."/>
            <person name="Li W.H."/>
        </authorList>
    </citation>
    <scope>NUCLEOTIDE SEQUENCE</scope>
    <source>
        <strain evidence="5">NI907</strain>
    </source>
</reference>
<evidence type="ECO:0000313" key="5">
    <source>
        <dbReference type="RefSeq" id="XP_030986561.1"/>
    </source>
</evidence>
<dbReference type="Proteomes" id="UP000515153">
    <property type="component" value="Unplaced"/>
</dbReference>
<dbReference type="PRINTS" id="PR00081">
    <property type="entry name" value="GDHRDH"/>
</dbReference>
<dbReference type="SUPFAM" id="SSF51735">
    <property type="entry name" value="NAD(P)-binding Rossmann-fold domains"/>
    <property type="match status" value="1"/>
</dbReference>
<accession>A0A6P8BHQ3</accession>
<evidence type="ECO:0000313" key="4">
    <source>
        <dbReference type="Proteomes" id="UP000515153"/>
    </source>
</evidence>
<dbReference type="OrthoDB" id="47007at2759"/>
<dbReference type="Pfam" id="PF00106">
    <property type="entry name" value="adh_short"/>
    <property type="match status" value="1"/>
</dbReference>
<name>A0A6P8BHQ3_PYRGI</name>
<dbReference type="InterPro" id="IPR002347">
    <property type="entry name" value="SDR_fam"/>
</dbReference>
<evidence type="ECO:0000256" key="1">
    <source>
        <dbReference type="ARBA" id="ARBA00006484"/>
    </source>
</evidence>
<dbReference type="GO" id="GO:0004316">
    <property type="term" value="F:3-oxoacyl-[acyl-carrier-protein] reductase (NADPH) activity"/>
    <property type="evidence" value="ECO:0007669"/>
    <property type="project" value="UniProtKB-EC"/>
</dbReference>
<dbReference type="KEGG" id="pgri:PgNI_00013"/>
<reference evidence="5" key="2">
    <citation type="submission" date="2019-10" db="EMBL/GenBank/DDBJ databases">
        <authorList>
            <consortium name="NCBI Genome Project"/>
        </authorList>
    </citation>
    <scope>NUCLEOTIDE SEQUENCE</scope>
    <source>
        <strain evidence="5">NI907</strain>
    </source>
</reference>
<dbReference type="RefSeq" id="XP_030986561.1">
    <property type="nucleotide sequence ID" value="XM_031120098.1"/>
</dbReference>
<organism evidence="4 5">
    <name type="scientific">Pyricularia grisea</name>
    <name type="common">Crabgrass-specific blast fungus</name>
    <name type="synonym">Magnaporthe grisea</name>
    <dbReference type="NCBI Taxonomy" id="148305"/>
    <lineage>
        <taxon>Eukaryota</taxon>
        <taxon>Fungi</taxon>
        <taxon>Dikarya</taxon>
        <taxon>Ascomycota</taxon>
        <taxon>Pezizomycotina</taxon>
        <taxon>Sordariomycetes</taxon>
        <taxon>Sordariomycetidae</taxon>
        <taxon>Magnaporthales</taxon>
        <taxon>Pyriculariaceae</taxon>
        <taxon>Pyricularia</taxon>
    </lineage>
</organism>
<dbReference type="Gene3D" id="3.40.50.720">
    <property type="entry name" value="NAD(P)-binding Rossmann-like Domain"/>
    <property type="match status" value="1"/>
</dbReference>
<evidence type="ECO:0000256" key="2">
    <source>
        <dbReference type="ARBA" id="ARBA00012948"/>
    </source>
</evidence>
<reference evidence="5" key="3">
    <citation type="submission" date="2025-08" db="UniProtKB">
        <authorList>
            <consortium name="RefSeq"/>
        </authorList>
    </citation>
    <scope>IDENTIFICATION</scope>
    <source>
        <strain evidence="5">NI907</strain>
    </source>
</reference>
<sequence length="190" mass="20105">MQTVPENFTKIEQDLAGKLAIVTGSSRGIGREIAIHLASRGANIIGTCATPSSLSKFESLKAEVEALYAKAGQAHSPSIIGIVAPLTQPQEYTANIVAAVKKAGGTVNILVQNAAIVELSPIGMIEEQDVERMLTANIAASVLLVQCLLSYFSPDSRIINISSEGARDPSPLTCAYLRLLYAHSLDNTLD</sequence>
<evidence type="ECO:0000256" key="3">
    <source>
        <dbReference type="ARBA" id="ARBA00048508"/>
    </source>
</evidence>
<comment type="catalytic activity">
    <reaction evidence="3">
        <text>a (3R)-hydroxyacyl-[ACP] + NADP(+) = a 3-oxoacyl-[ACP] + NADPH + H(+)</text>
        <dbReference type="Rhea" id="RHEA:17397"/>
        <dbReference type="Rhea" id="RHEA-COMP:9916"/>
        <dbReference type="Rhea" id="RHEA-COMP:9945"/>
        <dbReference type="ChEBI" id="CHEBI:15378"/>
        <dbReference type="ChEBI" id="CHEBI:57783"/>
        <dbReference type="ChEBI" id="CHEBI:58349"/>
        <dbReference type="ChEBI" id="CHEBI:78776"/>
        <dbReference type="ChEBI" id="CHEBI:78827"/>
        <dbReference type="EC" id="1.1.1.100"/>
    </reaction>
</comment>
<keyword evidence="4" id="KW-1185">Reference proteome</keyword>
<dbReference type="AlphaFoldDB" id="A0A6P8BHQ3"/>
<dbReference type="InterPro" id="IPR036291">
    <property type="entry name" value="NAD(P)-bd_dom_sf"/>
</dbReference>
<dbReference type="GeneID" id="41955012"/>
<proteinExistence type="inferred from homology"/>
<dbReference type="CDD" id="cd05233">
    <property type="entry name" value="SDR_c"/>
    <property type="match status" value="1"/>
</dbReference>
<protein>
    <recommendedName>
        <fullName evidence="2">3-oxoacyl-[acyl-carrier-protein] reductase</fullName>
        <ecNumber evidence="2">1.1.1.100</ecNumber>
    </recommendedName>
</protein>
<dbReference type="PANTHER" id="PTHR42879">
    <property type="entry name" value="3-OXOACYL-(ACYL-CARRIER-PROTEIN) REDUCTASE"/>
    <property type="match status" value="1"/>
</dbReference>
<dbReference type="InterPro" id="IPR050259">
    <property type="entry name" value="SDR"/>
</dbReference>
<dbReference type="EC" id="1.1.1.100" evidence="2"/>
<gene>
    <name evidence="5" type="ORF">PgNI_00013</name>
</gene>
<comment type="similarity">
    <text evidence="1">Belongs to the short-chain dehydrogenases/reductases (SDR) family.</text>
</comment>